<dbReference type="SUPFAM" id="SSF54373">
    <property type="entry name" value="FAD-linked reductases, C-terminal domain"/>
    <property type="match status" value="1"/>
</dbReference>
<dbReference type="EMBL" id="ML992501">
    <property type="protein sequence ID" value="KAF2227388.1"/>
    <property type="molecule type" value="Genomic_DNA"/>
</dbReference>
<dbReference type="PANTHER" id="PTHR13789:SF309">
    <property type="entry name" value="PUTATIVE (AFU_ORTHOLOGUE AFUA_6G14510)-RELATED"/>
    <property type="match status" value="1"/>
</dbReference>
<evidence type="ECO:0000313" key="8">
    <source>
        <dbReference type="EMBL" id="KAF2227388.1"/>
    </source>
</evidence>
<keyword evidence="6" id="KW-0812">Transmembrane</keyword>
<sequence length="441" mass="48366">MLATSWPLDVTNLNTATAGPLARKTMSDRRPLRVAIIGAGIAGLAAAVVLRRAHDVTVYDANPEGHVEPSNACGLGPNGSRMARLLGLSDLDVKACTITGYTTWTKEMHLVYNQNMDYQKYTGSNSWTVYRHDLKEALLNAATSAHGGRPVNVIADKELIHVDPDAGIMDFLDGSQAAVDLVIGADGVHSKVRSSVVSDALPAPIPADLSFYRFSVPYNTLVALLHTMPQPLDFTKGPFLSVVVANDGTNRNIVIFPCRSGTIVNFGLAVPDHVIKESTRQSWYATGSIAQLRSHFSDFPTWVHTIFSIVKPSDLHLYQVRDLEPLNAYVKGRTVLIGDAAHPMTPHMGQGANQALEDAEGLTLLLNPKVNATNITDHLLKWEAVRKPRASEIQLNSRMASAKVEPAVFMERLRFIWDYHGIDDQLEKMMGHLAATYMDRR</sequence>
<dbReference type="InterPro" id="IPR036188">
    <property type="entry name" value="FAD/NAD-bd_sf"/>
</dbReference>
<name>A0A6A6GP36_9PEZI</name>
<dbReference type="OrthoDB" id="9993796at2759"/>
<evidence type="ECO:0000259" key="7">
    <source>
        <dbReference type="Pfam" id="PF01494"/>
    </source>
</evidence>
<dbReference type="PANTHER" id="PTHR13789">
    <property type="entry name" value="MONOOXYGENASE"/>
    <property type="match status" value="1"/>
</dbReference>
<keyword evidence="9" id="KW-1185">Reference proteome</keyword>
<dbReference type="Pfam" id="PF01494">
    <property type="entry name" value="FAD_binding_3"/>
    <property type="match status" value="1"/>
</dbReference>
<evidence type="ECO:0000256" key="3">
    <source>
        <dbReference type="ARBA" id="ARBA00022827"/>
    </source>
</evidence>
<feature type="domain" description="FAD-binding" evidence="7">
    <location>
        <begin position="33"/>
        <end position="393"/>
    </location>
</feature>
<dbReference type="Proteomes" id="UP000799538">
    <property type="component" value="Unassembled WGS sequence"/>
</dbReference>
<dbReference type="GO" id="GO:0071949">
    <property type="term" value="F:FAD binding"/>
    <property type="evidence" value="ECO:0007669"/>
    <property type="project" value="InterPro"/>
</dbReference>
<comment type="similarity">
    <text evidence="1">Belongs to the paxM FAD-dependent monooxygenase family.</text>
</comment>
<evidence type="ECO:0000256" key="5">
    <source>
        <dbReference type="ARBA" id="ARBA00023033"/>
    </source>
</evidence>
<feature type="transmembrane region" description="Helical" evidence="6">
    <location>
        <begin position="32"/>
        <end position="50"/>
    </location>
</feature>
<protein>
    <recommendedName>
        <fullName evidence="7">FAD-binding domain-containing protein</fullName>
    </recommendedName>
</protein>
<keyword evidence="6" id="KW-0472">Membrane</keyword>
<keyword evidence="5" id="KW-0503">Monooxygenase</keyword>
<dbReference type="InterPro" id="IPR050493">
    <property type="entry name" value="FAD-dep_Monooxygenase_BioMet"/>
</dbReference>
<evidence type="ECO:0000256" key="1">
    <source>
        <dbReference type="ARBA" id="ARBA00007992"/>
    </source>
</evidence>
<evidence type="ECO:0000256" key="2">
    <source>
        <dbReference type="ARBA" id="ARBA00022630"/>
    </source>
</evidence>
<evidence type="ECO:0000256" key="6">
    <source>
        <dbReference type="SAM" id="Phobius"/>
    </source>
</evidence>
<keyword evidence="4" id="KW-0560">Oxidoreductase</keyword>
<proteinExistence type="inferred from homology"/>
<dbReference type="GO" id="GO:0004497">
    <property type="term" value="F:monooxygenase activity"/>
    <property type="evidence" value="ECO:0007669"/>
    <property type="project" value="UniProtKB-KW"/>
</dbReference>
<accession>A0A6A6GP36</accession>
<reference evidence="9" key="1">
    <citation type="journal article" date="2020" name="Stud. Mycol.">
        <title>101 Dothideomycetes genomes: A test case for predicting lifestyles and emergence of pathogens.</title>
        <authorList>
            <person name="Haridas S."/>
            <person name="Albert R."/>
            <person name="Binder M."/>
            <person name="Bloem J."/>
            <person name="LaButti K."/>
            <person name="Salamov A."/>
            <person name="Andreopoulos B."/>
            <person name="Baker S."/>
            <person name="Barry K."/>
            <person name="Bills G."/>
            <person name="Bluhm B."/>
            <person name="Cannon C."/>
            <person name="Castanera R."/>
            <person name="Culley D."/>
            <person name="Daum C."/>
            <person name="Ezra D."/>
            <person name="Gonzalez J."/>
            <person name="Henrissat B."/>
            <person name="Kuo A."/>
            <person name="Liang C."/>
            <person name="Lipzen A."/>
            <person name="Lutzoni F."/>
            <person name="Magnuson J."/>
            <person name="Mondo S."/>
            <person name="Nolan M."/>
            <person name="Ohm R."/>
            <person name="Pangilinan J."/>
            <person name="Park H.-J."/>
            <person name="Ramirez L."/>
            <person name="Alfaro M."/>
            <person name="Sun H."/>
            <person name="Tritt A."/>
            <person name="Yoshinaga Y."/>
            <person name="Zwiers L.-H."/>
            <person name="Turgeon B."/>
            <person name="Goodwin S."/>
            <person name="Spatafora J."/>
            <person name="Crous P."/>
            <person name="Grigoriev I."/>
        </authorList>
    </citation>
    <scope>NUCLEOTIDE SEQUENCE [LARGE SCALE GENOMIC DNA]</scope>
    <source>
        <strain evidence="9">CECT 20119</strain>
    </source>
</reference>
<evidence type="ECO:0000256" key="4">
    <source>
        <dbReference type="ARBA" id="ARBA00023002"/>
    </source>
</evidence>
<gene>
    <name evidence="8" type="ORF">BDZ85DRAFT_2785</name>
</gene>
<evidence type="ECO:0000313" key="9">
    <source>
        <dbReference type="Proteomes" id="UP000799538"/>
    </source>
</evidence>
<dbReference type="SUPFAM" id="SSF51905">
    <property type="entry name" value="FAD/NAD(P)-binding domain"/>
    <property type="match status" value="1"/>
</dbReference>
<keyword evidence="3" id="KW-0274">FAD</keyword>
<keyword evidence="2" id="KW-0285">Flavoprotein</keyword>
<dbReference type="AlphaFoldDB" id="A0A6A6GP36"/>
<dbReference type="Gene3D" id="3.50.50.60">
    <property type="entry name" value="FAD/NAD(P)-binding domain"/>
    <property type="match status" value="1"/>
</dbReference>
<dbReference type="InterPro" id="IPR002938">
    <property type="entry name" value="FAD-bd"/>
</dbReference>
<dbReference type="PRINTS" id="PR00420">
    <property type="entry name" value="RNGMNOXGNASE"/>
</dbReference>
<keyword evidence="6" id="KW-1133">Transmembrane helix</keyword>
<organism evidence="8 9">
    <name type="scientific">Elsinoe ampelina</name>
    <dbReference type="NCBI Taxonomy" id="302913"/>
    <lineage>
        <taxon>Eukaryota</taxon>
        <taxon>Fungi</taxon>
        <taxon>Dikarya</taxon>
        <taxon>Ascomycota</taxon>
        <taxon>Pezizomycotina</taxon>
        <taxon>Dothideomycetes</taxon>
        <taxon>Dothideomycetidae</taxon>
        <taxon>Myriangiales</taxon>
        <taxon>Elsinoaceae</taxon>
        <taxon>Elsinoe</taxon>
    </lineage>
</organism>